<dbReference type="EMBL" id="JAMQAW010000007">
    <property type="protein sequence ID" value="MCM2388330.1"/>
    <property type="molecule type" value="Genomic_DNA"/>
</dbReference>
<feature type="coiled-coil region" evidence="1">
    <location>
        <begin position="112"/>
        <end position="146"/>
    </location>
</feature>
<dbReference type="Proteomes" id="UP001431429">
    <property type="component" value="Unassembled WGS sequence"/>
</dbReference>
<comment type="caution">
    <text evidence="3">The sequence shown here is derived from an EMBL/GenBank/DDBJ whole genome shotgun (WGS) entry which is preliminary data.</text>
</comment>
<feature type="coiled-coil region" evidence="1">
    <location>
        <begin position="179"/>
        <end position="227"/>
    </location>
</feature>
<dbReference type="RefSeq" id="WP_250918669.1">
    <property type="nucleotide sequence ID" value="NZ_JAMQAW010000007.1"/>
</dbReference>
<name>A0ABT0UL35_9ACTN</name>
<keyword evidence="4" id="KW-1185">Reference proteome</keyword>
<evidence type="ECO:0000313" key="4">
    <source>
        <dbReference type="Proteomes" id="UP001431429"/>
    </source>
</evidence>
<organism evidence="3 4">
    <name type="scientific">Streptomyces albipurpureus</name>
    <dbReference type="NCBI Taxonomy" id="2897419"/>
    <lineage>
        <taxon>Bacteria</taxon>
        <taxon>Bacillati</taxon>
        <taxon>Actinomycetota</taxon>
        <taxon>Actinomycetes</taxon>
        <taxon>Kitasatosporales</taxon>
        <taxon>Streptomycetaceae</taxon>
        <taxon>Streptomyces</taxon>
    </lineage>
</organism>
<keyword evidence="1" id="KW-0175">Coiled coil</keyword>
<accession>A0ABT0UL35</accession>
<sequence length="770" mass="83375">MPQSTSKTSATQASGRGKAAQLAPLKSGLPAEKQALAEDLRALFGALEVSVRRYGVRRHLDASCVTRYLSGDRVPPWNFVAALIGDVGEASAPLTAQAEAALKETHRAALASNRRSSEVQKLQDQLEAVDEEARRIQTRQRALEEALLNREGRLAETVGRCRRLEMQLDSQQSAHRAEVALWEGEYEQLHAECRDLRVEMLFLQEELAVTRAELIGAEEQCRRLEADLDARTQLEEGSGSVSSLMAALEAADRTASVQELVAVIEDLESRTHQAMARELVSSVSRSRRVEEVAALLAGLQQAGLHAHTEAALPALLMTRPVAESAALAVELQRAGLEDCVATLLRASVELHTPRDMAGFALVLHREHLGELAESLLAAAYAVRAVTDVVALAVDTLDTRVEEASVAALARAVGHRSVPRLVELHIALRNAGQRVHADALNLAIAGQRDARDVVEAIRLFTARGRTDAAEQVLDATQSRAMTHVLGLVQSLERTGWHEAATAVVDQALQRRSVTDIAAMIADFYTTDHHYQATQTLISAMSTPCIPVAPLFHELGKIHPGAEAVVTMAAATGSSTQVAQLLTCLHVNGLPLLVEVVVQHTLCARPTGHAGSFLHQLSKLGAAYTREAFLYDRACAAVGADMAPWLLALDAACLPQGVDAVVRGCLSDKNPGDLVLLVKQLRALDHPITPRAPDVIACIIARVVETWSVEDQATWVIALSEADLKDDANKLVQQAAGQAKFRSTLRSAQTKHTQKVFSRAFWRDDSRAKRSR</sequence>
<reference evidence="3" key="1">
    <citation type="submission" date="2022-06" db="EMBL/GenBank/DDBJ databases">
        <title>Genome public.</title>
        <authorList>
            <person name="Sun Q."/>
        </authorList>
    </citation>
    <scope>NUCLEOTIDE SEQUENCE</scope>
    <source>
        <strain evidence="3">CWNU-1</strain>
    </source>
</reference>
<evidence type="ECO:0000256" key="2">
    <source>
        <dbReference type="SAM" id="MobiDB-lite"/>
    </source>
</evidence>
<feature type="region of interest" description="Disordered" evidence="2">
    <location>
        <begin position="1"/>
        <end position="25"/>
    </location>
</feature>
<proteinExistence type="predicted"/>
<feature type="compositionally biased region" description="Low complexity" evidence="2">
    <location>
        <begin position="1"/>
        <end position="14"/>
    </location>
</feature>
<evidence type="ECO:0000313" key="3">
    <source>
        <dbReference type="EMBL" id="MCM2388330.1"/>
    </source>
</evidence>
<gene>
    <name evidence="3" type="ORF">NBG84_08465</name>
</gene>
<protein>
    <submittedName>
        <fullName evidence="3">Uncharacterized protein</fullName>
    </submittedName>
</protein>
<evidence type="ECO:0000256" key="1">
    <source>
        <dbReference type="SAM" id="Coils"/>
    </source>
</evidence>